<dbReference type="Gene3D" id="2.170.140.10">
    <property type="entry name" value="Chitin binding domain"/>
    <property type="match status" value="2"/>
</dbReference>
<gene>
    <name evidence="3" type="ORF">CLUMA_CG015268</name>
</gene>
<evidence type="ECO:0000259" key="2">
    <source>
        <dbReference type="PROSITE" id="PS50940"/>
    </source>
</evidence>
<dbReference type="STRING" id="568069.A0A1J1INS5"/>
<proteinExistence type="predicted"/>
<evidence type="ECO:0000313" key="4">
    <source>
        <dbReference type="Proteomes" id="UP000183832"/>
    </source>
</evidence>
<sequence>MSSFQMNFQFVFTFKYEQKLNFSSVLRIIQKVKNMKAFKILCVVAAIIGCAKSDTFTVGELIENHRIGRILSVSDVCLSSSNNQRRYCNGAEADACDSTGFIQCNGVGNGFLIECGGTTPYCEDDGNGNAKCSAIRNSNCGPRPANYNCMSKGVFPNPLNCKSYYHCYDDGNSITAQEYQCSNLYVFDPSAVNGQYCRYTRNAYCTTVNCNNNAGRNLVLSYRYFPATLGQYIAYCQNGNQPPLVFKCEEGYTGDLSTLPVQCNINCRSVGRFVYIGDETKYYECVRATRGYTAVVQECFRGQVFNPTTKACEVSLVSSTTTTETSTGGSTTTDTSGTTTVSGGTTTVSGGTTTVSGGTTTVSADCASTCSGESFPGKCNSECACKDECTGVTNEAECTNNCVAERECKSGCAGNADPNACETSCKDFLNTCTGNCEDSGTPTPSCELECAETECYYTCLSFTVEADIEKCATECDNLVLKLYR</sequence>
<protein>
    <submittedName>
        <fullName evidence="3">CLUMA_CG015268, isoform A</fullName>
    </submittedName>
</protein>
<reference evidence="3 4" key="1">
    <citation type="submission" date="2015-04" db="EMBL/GenBank/DDBJ databases">
        <authorList>
            <person name="Syromyatnikov M.Y."/>
            <person name="Popov V.N."/>
        </authorList>
    </citation>
    <scope>NUCLEOTIDE SEQUENCE [LARGE SCALE GENOMIC DNA]</scope>
</reference>
<dbReference type="SMART" id="SM00494">
    <property type="entry name" value="ChtBD2"/>
    <property type="match status" value="2"/>
</dbReference>
<evidence type="ECO:0000313" key="3">
    <source>
        <dbReference type="EMBL" id="CRL01883.1"/>
    </source>
</evidence>
<dbReference type="AlphaFoldDB" id="A0A1J1INS5"/>
<dbReference type="PROSITE" id="PS50940">
    <property type="entry name" value="CHIT_BIND_II"/>
    <property type="match status" value="1"/>
</dbReference>
<dbReference type="InterPro" id="IPR036508">
    <property type="entry name" value="Chitin-bd_dom_sf"/>
</dbReference>
<feature type="domain" description="Chitin-binding type-2" evidence="2">
    <location>
        <begin position="146"/>
        <end position="207"/>
    </location>
</feature>
<dbReference type="EMBL" id="CVRI01000057">
    <property type="protein sequence ID" value="CRL01883.1"/>
    <property type="molecule type" value="Genomic_DNA"/>
</dbReference>
<dbReference type="Proteomes" id="UP000183832">
    <property type="component" value="Unassembled WGS sequence"/>
</dbReference>
<dbReference type="OrthoDB" id="6597859at2759"/>
<dbReference type="InterPro" id="IPR002557">
    <property type="entry name" value="Chitin-bd_dom"/>
</dbReference>
<evidence type="ECO:0000256" key="1">
    <source>
        <dbReference type="SAM" id="MobiDB-lite"/>
    </source>
</evidence>
<name>A0A1J1INS5_9DIPT</name>
<feature type="region of interest" description="Disordered" evidence="1">
    <location>
        <begin position="321"/>
        <end position="352"/>
    </location>
</feature>
<keyword evidence="4" id="KW-1185">Reference proteome</keyword>
<organism evidence="3 4">
    <name type="scientific">Clunio marinus</name>
    <dbReference type="NCBI Taxonomy" id="568069"/>
    <lineage>
        <taxon>Eukaryota</taxon>
        <taxon>Metazoa</taxon>
        <taxon>Ecdysozoa</taxon>
        <taxon>Arthropoda</taxon>
        <taxon>Hexapoda</taxon>
        <taxon>Insecta</taxon>
        <taxon>Pterygota</taxon>
        <taxon>Neoptera</taxon>
        <taxon>Endopterygota</taxon>
        <taxon>Diptera</taxon>
        <taxon>Nematocera</taxon>
        <taxon>Chironomoidea</taxon>
        <taxon>Chironomidae</taxon>
        <taxon>Clunio</taxon>
    </lineage>
</organism>
<dbReference type="SUPFAM" id="SSF57625">
    <property type="entry name" value="Invertebrate chitin-binding proteins"/>
    <property type="match status" value="2"/>
</dbReference>
<dbReference type="GO" id="GO:0005576">
    <property type="term" value="C:extracellular region"/>
    <property type="evidence" value="ECO:0007669"/>
    <property type="project" value="InterPro"/>
</dbReference>
<accession>A0A1J1INS5</accession>
<dbReference type="GO" id="GO:0008061">
    <property type="term" value="F:chitin binding"/>
    <property type="evidence" value="ECO:0007669"/>
    <property type="project" value="InterPro"/>
</dbReference>